<evidence type="ECO:0000256" key="1">
    <source>
        <dbReference type="ARBA" id="ARBA00008558"/>
    </source>
</evidence>
<dbReference type="InterPro" id="IPR008928">
    <property type="entry name" value="6-hairpin_glycosidase_sf"/>
</dbReference>
<dbReference type="Proteomes" id="UP000619743">
    <property type="component" value="Unassembled WGS sequence"/>
</dbReference>
<dbReference type="RefSeq" id="WP_229744817.1">
    <property type="nucleotide sequence ID" value="NZ_BMDX01000036.1"/>
</dbReference>
<dbReference type="Pfam" id="PF07221">
    <property type="entry name" value="GlcNAc_2-epim"/>
    <property type="match status" value="1"/>
</dbReference>
<dbReference type="SUPFAM" id="SSF48208">
    <property type="entry name" value="Six-hairpin glycosidases"/>
    <property type="match status" value="1"/>
</dbReference>
<proteinExistence type="inferred from homology"/>
<protein>
    <submittedName>
        <fullName evidence="3">Mannose-6-phosphate isomerase</fullName>
    </submittedName>
</protein>
<dbReference type="Gene3D" id="1.50.10.10">
    <property type="match status" value="1"/>
</dbReference>
<dbReference type="AlphaFoldDB" id="A0A8J2UB06"/>
<evidence type="ECO:0000313" key="4">
    <source>
        <dbReference type="Proteomes" id="UP000619743"/>
    </source>
</evidence>
<comment type="caution">
    <text evidence="3">The sequence shown here is derived from an EMBL/GenBank/DDBJ whole genome shotgun (WGS) entry which is preliminary data.</text>
</comment>
<dbReference type="InterPro" id="IPR010819">
    <property type="entry name" value="AGE/CE"/>
</dbReference>
<gene>
    <name evidence="3" type="ORF">GCM10011369_36430</name>
</gene>
<keyword evidence="4" id="KW-1185">Reference proteome</keyword>
<evidence type="ECO:0000256" key="2">
    <source>
        <dbReference type="ARBA" id="ARBA00023235"/>
    </source>
</evidence>
<dbReference type="EMBL" id="BMDX01000036">
    <property type="protein sequence ID" value="GGA91035.1"/>
    <property type="molecule type" value="Genomic_DNA"/>
</dbReference>
<dbReference type="InterPro" id="IPR012341">
    <property type="entry name" value="6hp_glycosidase-like_sf"/>
</dbReference>
<name>A0A8J2UB06_9GAMM</name>
<keyword evidence="2 3" id="KW-0413">Isomerase</keyword>
<reference evidence="4" key="1">
    <citation type="journal article" date="2019" name="Int. J. Syst. Evol. Microbiol.">
        <title>The Global Catalogue of Microorganisms (GCM) 10K type strain sequencing project: providing services to taxonomists for standard genome sequencing and annotation.</title>
        <authorList>
            <consortium name="The Broad Institute Genomics Platform"/>
            <consortium name="The Broad Institute Genome Sequencing Center for Infectious Disease"/>
            <person name="Wu L."/>
            <person name="Ma J."/>
        </authorList>
    </citation>
    <scope>NUCLEOTIDE SEQUENCE [LARGE SCALE GENOMIC DNA]</scope>
    <source>
        <strain evidence="4">CGMCC 1.10130</strain>
    </source>
</reference>
<dbReference type="GO" id="GO:0005975">
    <property type="term" value="P:carbohydrate metabolic process"/>
    <property type="evidence" value="ECO:0007669"/>
    <property type="project" value="InterPro"/>
</dbReference>
<dbReference type="PANTHER" id="PTHR15108">
    <property type="entry name" value="N-ACYLGLUCOSAMINE-2-EPIMERASE"/>
    <property type="match status" value="1"/>
</dbReference>
<accession>A0A8J2UB06</accession>
<dbReference type="GO" id="GO:0016853">
    <property type="term" value="F:isomerase activity"/>
    <property type="evidence" value="ECO:0007669"/>
    <property type="project" value="UniProtKB-KW"/>
</dbReference>
<sequence length="392" mass="44502">MQQSPTLEQQVDRFQQWMSNQALPLWTSTGIEPSSNAVYERLTFAGAPDQAIAKRVRVQARQMFSFCVAEEFGWTGSNRRLVNDIWRFARIHGQHPEHSHSYAHLVDASNQTADSKQDLYDIAFHLLAAGTRFRLYRQAIDIDHAEQLLAHIDEHFAADNGGWYEGDYDAPVRRQNPHMHLFEAFMTLYEASGDGLWLAKAGEIFTLFRNVFFDHNDGVLLEFFDNDWQPALVDGQTVIEPGHMFEWVWLLDWYSSLTGVKVKHFCERLYENGLLIGKESSSGLIYDATTPQGEIIHATKRSWPMTELIKASLVMAKWQPEIYEQKAADAIALLFKHYIEPAASGAYVDQLDGNNAICSDVAPASTLYHLIVALAESVRYLDRSGLSQSSPL</sequence>
<evidence type="ECO:0000313" key="3">
    <source>
        <dbReference type="EMBL" id="GGA91035.1"/>
    </source>
</evidence>
<organism evidence="3 4">
    <name type="scientific">Neiella marina</name>
    <dbReference type="NCBI Taxonomy" id="508461"/>
    <lineage>
        <taxon>Bacteria</taxon>
        <taxon>Pseudomonadati</taxon>
        <taxon>Pseudomonadota</taxon>
        <taxon>Gammaproteobacteria</taxon>
        <taxon>Alteromonadales</taxon>
        <taxon>Echinimonadaceae</taxon>
        <taxon>Neiella</taxon>
    </lineage>
</organism>
<comment type="similarity">
    <text evidence="1">Belongs to the N-acylglucosamine 2-epimerase family.</text>
</comment>